<accession>A0ACB9YGC3</accession>
<dbReference type="EMBL" id="MU393726">
    <property type="protein sequence ID" value="KAI4858562.1"/>
    <property type="molecule type" value="Genomic_DNA"/>
</dbReference>
<proteinExistence type="predicted"/>
<evidence type="ECO:0000313" key="2">
    <source>
        <dbReference type="Proteomes" id="UP001497700"/>
    </source>
</evidence>
<name>A0ACB9YGC3_9PEZI</name>
<dbReference type="Proteomes" id="UP001497700">
    <property type="component" value="Unassembled WGS sequence"/>
</dbReference>
<keyword evidence="2" id="KW-1185">Reference proteome</keyword>
<gene>
    <name evidence="1" type="ORF">F4820DRAFT_442232</name>
</gene>
<reference evidence="1 2" key="1">
    <citation type="journal article" date="2022" name="New Phytol.">
        <title>Ecological generalism drives hyperdiversity of secondary metabolite gene clusters in xylarialean endophytes.</title>
        <authorList>
            <person name="Franco M.E.E."/>
            <person name="Wisecaver J.H."/>
            <person name="Arnold A.E."/>
            <person name="Ju Y.M."/>
            <person name="Slot J.C."/>
            <person name="Ahrendt S."/>
            <person name="Moore L.P."/>
            <person name="Eastman K.E."/>
            <person name="Scott K."/>
            <person name="Konkel Z."/>
            <person name="Mondo S.J."/>
            <person name="Kuo A."/>
            <person name="Hayes R.D."/>
            <person name="Haridas S."/>
            <person name="Andreopoulos B."/>
            <person name="Riley R."/>
            <person name="LaButti K."/>
            <person name="Pangilinan J."/>
            <person name="Lipzen A."/>
            <person name="Amirebrahimi M."/>
            <person name="Yan J."/>
            <person name="Adam C."/>
            <person name="Keymanesh K."/>
            <person name="Ng V."/>
            <person name="Louie K."/>
            <person name="Northen T."/>
            <person name="Drula E."/>
            <person name="Henrissat B."/>
            <person name="Hsieh H.M."/>
            <person name="Youens-Clark K."/>
            <person name="Lutzoni F."/>
            <person name="Miadlikowska J."/>
            <person name="Eastwood D.C."/>
            <person name="Hamelin R.C."/>
            <person name="Grigoriev I.V."/>
            <person name="U'Ren J.M."/>
        </authorList>
    </citation>
    <scope>NUCLEOTIDE SEQUENCE [LARGE SCALE GENOMIC DNA]</scope>
    <source>
        <strain evidence="1 2">CBS 119005</strain>
    </source>
</reference>
<protein>
    <submittedName>
        <fullName evidence="1">Uncharacterized protein</fullName>
    </submittedName>
</protein>
<comment type="caution">
    <text evidence="1">The sequence shown here is derived from an EMBL/GenBank/DDBJ whole genome shotgun (WGS) entry which is preliminary data.</text>
</comment>
<organism evidence="1 2">
    <name type="scientific">Hypoxylon rubiginosum</name>
    <dbReference type="NCBI Taxonomy" id="110542"/>
    <lineage>
        <taxon>Eukaryota</taxon>
        <taxon>Fungi</taxon>
        <taxon>Dikarya</taxon>
        <taxon>Ascomycota</taxon>
        <taxon>Pezizomycotina</taxon>
        <taxon>Sordariomycetes</taxon>
        <taxon>Xylariomycetidae</taxon>
        <taxon>Xylariales</taxon>
        <taxon>Hypoxylaceae</taxon>
        <taxon>Hypoxylon</taxon>
    </lineage>
</organism>
<sequence>MVSFKKIALLGVASTLFSTVCGIPVTGSNVEESALSARVAGAIENTAPERRAPEAPTVLSTRISTARSVDSGSDDDGLTKRDIRMRLWWAQGGQIVFMLGRTVNNLPLPQELRNIVAGHMEGTPGQMLFRNFMNWVESHHADVHEWLTEQLPEVGAQMGGLWGTGVRNGDYGFAINIPGGWTNPGSGGAALLSATVHAIHEWAGSNVAEQQRANNFFNPADIGAGRPPGKMAKRSRTDECPAKDYNILRIANEEVPNDVDFKRYYRWAGECS</sequence>
<evidence type="ECO:0000313" key="1">
    <source>
        <dbReference type="EMBL" id="KAI4858562.1"/>
    </source>
</evidence>